<keyword evidence="2" id="KW-1185">Reference proteome</keyword>
<sequence>MDIKFCVFVAASVDGYIARFNGKLDWIESVTKKDDIQDYGYHRFMDSIDCVVMGRHTFEKAVSFARWPYRGKRVIVLSRTLKEPPADFVERVDVFGGPIELLAVELQHWRVKKVFVEGGSVIQSFLSAELLDELIITKVPILIGQGIPLFGHLKNDVPLKLTGSQEFSNGFIQLTYSIPRR</sequence>
<accession>A0ABV2BS62</accession>
<reference evidence="1 2" key="1">
    <citation type="submission" date="2024-06" db="EMBL/GenBank/DDBJ databases">
        <authorList>
            <person name="Li F."/>
        </authorList>
    </citation>
    <scope>NUCLEOTIDE SEQUENCE [LARGE SCALE GENOMIC DNA]</scope>
    <source>
        <strain evidence="1 2">GXAS 311</strain>
    </source>
</reference>
<comment type="caution">
    <text evidence="1">The sequence shown here is derived from an EMBL/GenBank/DDBJ whole genome shotgun (WGS) entry which is preliminary data.</text>
</comment>
<proteinExistence type="predicted"/>
<dbReference type="Proteomes" id="UP001548189">
    <property type="component" value="Unassembled WGS sequence"/>
</dbReference>
<evidence type="ECO:0000313" key="2">
    <source>
        <dbReference type="Proteomes" id="UP001548189"/>
    </source>
</evidence>
<dbReference type="Pfam" id="PF01872">
    <property type="entry name" value="RibD_C"/>
    <property type="match status" value="1"/>
</dbReference>
<organism evidence="1 2">
    <name type="scientific">Aliikangiella maris</name>
    <dbReference type="NCBI Taxonomy" id="3162458"/>
    <lineage>
        <taxon>Bacteria</taxon>
        <taxon>Pseudomonadati</taxon>
        <taxon>Pseudomonadota</taxon>
        <taxon>Gammaproteobacteria</taxon>
        <taxon>Oceanospirillales</taxon>
        <taxon>Pleioneaceae</taxon>
        <taxon>Aliikangiella</taxon>
    </lineage>
</organism>
<dbReference type="InterPro" id="IPR024072">
    <property type="entry name" value="DHFR-like_dom_sf"/>
</dbReference>
<evidence type="ECO:0000313" key="1">
    <source>
        <dbReference type="EMBL" id="MET1254588.1"/>
    </source>
</evidence>
<protein>
    <submittedName>
        <fullName evidence="1">Dihydrofolate reductase family protein</fullName>
    </submittedName>
</protein>
<name>A0ABV2BS62_9GAMM</name>
<dbReference type="Gene3D" id="3.40.430.10">
    <property type="entry name" value="Dihydrofolate Reductase, subunit A"/>
    <property type="match status" value="1"/>
</dbReference>
<dbReference type="PANTHER" id="PTHR38011">
    <property type="entry name" value="DIHYDROFOLATE REDUCTASE FAMILY PROTEIN (AFU_ORTHOLOGUE AFUA_8G06820)"/>
    <property type="match status" value="1"/>
</dbReference>
<dbReference type="InterPro" id="IPR002734">
    <property type="entry name" value="RibDG_C"/>
</dbReference>
<dbReference type="InterPro" id="IPR050765">
    <property type="entry name" value="Riboflavin_Biosynth_HTPR"/>
</dbReference>
<dbReference type="EMBL" id="JBEVCJ010000004">
    <property type="protein sequence ID" value="MET1254588.1"/>
    <property type="molecule type" value="Genomic_DNA"/>
</dbReference>
<dbReference type="SUPFAM" id="SSF53597">
    <property type="entry name" value="Dihydrofolate reductase-like"/>
    <property type="match status" value="1"/>
</dbReference>
<dbReference type="PANTHER" id="PTHR38011:SF11">
    <property type="entry name" value="2,5-DIAMINO-6-RIBOSYLAMINO-4(3H)-PYRIMIDINONE 5'-PHOSPHATE REDUCTASE"/>
    <property type="match status" value="1"/>
</dbReference>
<gene>
    <name evidence="1" type="ORF">ABVT43_05560</name>
</gene>